<gene>
    <name evidence="5" type="ORF">ENJ89_10075</name>
</gene>
<dbReference type="InterPro" id="IPR011990">
    <property type="entry name" value="TPR-like_helical_dom_sf"/>
</dbReference>
<evidence type="ECO:0000256" key="3">
    <source>
        <dbReference type="PROSITE-ProRule" id="PRU00339"/>
    </source>
</evidence>
<dbReference type="SUPFAM" id="SSF48452">
    <property type="entry name" value="TPR-like"/>
    <property type="match status" value="1"/>
</dbReference>
<sequence>AFRKGDYEQALTYYKDALLDDPLNEVALFNQADALYKLKKYDQAIETFQKIIGSKDLELSARAFYNIGNAYFQQNKLVQSIDAYKKALELNPNDFDTKYNLELARAKLKELSKKQKQQNQQQQNQQQKKIEPSEFAKKLKQQAERLVAQNKYREAYRLMEDGLKKDRTVAAFQSFINRIKDVAEILASAP</sequence>
<dbReference type="SMART" id="SM00028">
    <property type="entry name" value="TPR"/>
    <property type="match status" value="2"/>
</dbReference>
<feature type="compositionally biased region" description="Low complexity" evidence="4">
    <location>
        <begin position="117"/>
        <end position="127"/>
    </location>
</feature>
<keyword evidence="1" id="KW-0677">Repeat</keyword>
<keyword evidence="2 3" id="KW-0802">TPR repeat</keyword>
<evidence type="ECO:0000256" key="1">
    <source>
        <dbReference type="ARBA" id="ARBA00022737"/>
    </source>
</evidence>
<dbReference type="PROSITE" id="PS50005">
    <property type="entry name" value="TPR"/>
    <property type="match status" value="1"/>
</dbReference>
<dbReference type="EMBL" id="DROD01000638">
    <property type="protein sequence ID" value="HHJ53530.1"/>
    <property type="molecule type" value="Genomic_DNA"/>
</dbReference>
<reference evidence="5" key="1">
    <citation type="journal article" date="2020" name="mSystems">
        <title>Genome- and Community-Level Interaction Insights into Carbon Utilization and Element Cycling Functions of Hydrothermarchaeota in Hydrothermal Sediment.</title>
        <authorList>
            <person name="Zhou Z."/>
            <person name="Liu Y."/>
            <person name="Xu W."/>
            <person name="Pan J."/>
            <person name="Luo Z.H."/>
            <person name="Li M."/>
        </authorList>
    </citation>
    <scope>NUCLEOTIDE SEQUENCE [LARGE SCALE GENOMIC DNA]</scope>
    <source>
        <strain evidence="5">HyVt-527</strain>
    </source>
</reference>
<dbReference type="Proteomes" id="UP000886124">
    <property type="component" value="Unassembled WGS sequence"/>
</dbReference>
<dbReference type="Pfam" id="PF13432">
    <property type="entry name" value="TPR_16"/>
    <property type="match status" value="1"/>
</dbReference>
<dbReference type="AlphaFoldDB" id="A0A7V5PRF4"/>
<protein>
    <submittedName>
        <fullName evidence="5">Tetratricopeptide repeat protein</fullName>
    </submittedName>
</protein>
<proteinExistence type="predicted"/>
<organism evidence="5">
    <name type="scientific">Caldithrix abyssi</name>
    <dbReference type="NCBI Taxonomy" id="187145"/>
    <lineage>
        <taxon>Bacteria</taxon>
        <taxon>Pseudomonadati</taxon>
        <taxon>Calditrichota</taxon>
        <taxon>Calditrichia</taxon>
        <taxon>Calditrichales</taxon>
        <taxon>Calditrichaceae</taxon>
        <taxon>Caldithrix</taxon>
    </lineage>
</organism>
<dbReference type="GO" id="GO:0072380">
    <property type="term" value="C:TRC complex"/>
    <property type="evidence" value="ECO:0007669"/>
    <property type="project" value="TreeGrafter"/>
</dbReference>
<dbReference type="Gene3D" id="1.25.40.10">
    <property type="entry name" value="Tetratricopeptide repeat domain"/>
    <property type="match status" value="1"/>
</dbReference>
<comment type="caution">
    <text evidence="5">The sequence shown here is derived from an EMBL/GenBank/DDBJ whole genome shotgun (WGS) entry which is preliminary data.</text>
</comment>
<dbReference type="Pfam" id="PF00515">
    <property type="entry name" value="TPR_1"/>
    <property type="match status" value="1"/>
</dbReference>
<dbReference type="InterPro" id="IPR047150">
    <property type="entry name" value="SGT"/>
</dbReference>
<evidence type="ECO:0000313" key="5">
    <source>
        <dbReference type="EMBL" id="HHJ53530.1"/>
    </source>
</evidence>
<dbReference type="GO" id="GO:0060090">
    <property type="term" value="F:molecular adaptor activity"/>
    <property type="evidence" value="ECO:0007669"/>
    <property type="project" value="TreeGrafter"/>
</dbReference>
<accession>A0A7V5PRF4</accession>
<dbReference type="GO" id="GO:0006620">
    <property type="term" value="P:post-translational protein targeting to endoplasmic reticulum membrane"/>
    <property type="evidence" value="ECO:0007669"/>
    <property type="project" value="TreeGrafter"/>
</dbReference>
<feature type="region of interest" description="Disordered" evidence="4">
    <location>
        <begin position="112"/>
        <end position="133"/>
    </location>
</feature>
<name>A0A7V5PRF4_CALAY</name>
<evidence type="ECO:0000256" key="2">
    <source>
        <dbReference type="ARBA" id="ARBA00022803"/>
    </source>
</evidence>
<dbReference type="PANTHER" id="PTHR45831">
    <property type="entry name" value="LD24721P"/>
    <property type="match status" value="1"/>
</dbReference>
<dbReference type="PROSITE" id="PS50293">
    <property type="entry name" value="TPR_REGION"/>
    <property type="match status" value="1"/>
</dbReference>
<dbReference type="PANTHER" id="PTHR45831:SF2">
    <property type="entry name" value="LD24721P"/>
    <property type="match status" value="1"/>
</dbReference>
<dbReference type="GO" id="GO:0016020">
    <property type="term" value="C:membrane"/>
    <property type="evidence" value="ECO:0007669"/>
    <property type="project" value="TreeGrafter"/>
</dbReference>
<feature type="repeat" description="TPR" evidence="3">
    <location>
        <begin position="61"/>
        <end position="94"/>
    </location>
</feature>
<feature type="non-terminal residue" evidence="5">
    <location>
        <position position="1"/>
    </location>
</feature>
<dbReference type="InterPro" id="IPR019734">
    <property type="entry name" value="TPR_rpt"/>
</dbReference>
<evidence type="ECO:0000256" key="4">
    <source>
        <dbReference type="SAM" id="MobiDB-lite"/>
    </source>
</evidence>